<dbReference type="Pfam" id="PF00550">
    <property type="entry name" value="PP-binding"/>
    <property type="match status" value="2"/>
</dbReference>
<evidence type="ECO:0000259" key="4">
    <source>
        <dbReference type="PROSITE" id="PS50075"/>
    </source>
</evidence>
<dbReference type="Pfam" id="PF00501">
    <property type="entry name" value="AMP-binding"/>
    <property type="match status" value="2"/>
</dbReference>
<comment type="caution">
    <text evidence="5">The sequence shown here is derived from an EMBL/GenBank/DDBJ whole genome shotgun (WGS) entry which is preliminary data.</text>
</comment>
<dbReference type="InterPro" id="IPR009081">
    <property type="entry name" value="PP-bd_ACP"/>
</dbReference>
<dbReference type="SUPFAM" id="SSF52777">
    <property type="entry name" value="CoA-dependent acyltransferases"/>
    <property type="match status" value="2"/>
</dbReference>
<feature type="domain" description="Carrier" evidence="4">
    <location>
        <begin position="224"/>
        <end position="300"/>
    </location>
</feature>
<dbReference type="OrthoDB" id="329835at2759"/>
<dbReference type="SMART" id="SM00823">
    <property type="entry name" value="PKS_PP"/>
    <property type="match status" value="2"/>
</dbReference>
<organism evidence="5 6">
    <name type="scientific">Dimargaris verticillata</name>
    <dbReference type="NCBI Taxonomy" id="2761393"/>
    <lineage>
        <taxon>Eukaryota</taxon>
        <taxon>Fungi</taxon>
        <taxon>Fungi incertae sedis</taxon>
        <taxon>Zoopagomycota</taxon>
        <taxon>Kickxellomycotina</taxon>
        <taxon>Dimargaritomycetes</taxon>
        <taxon>Dimargaritales</taxon>
        <taxon>Dimargaritaceae</taxon>
        <taxon>Dimargaris</taxon>
    </lineage>
</organism>
<dbReference type="EMBL" id="JANBQB010000902">
    <property type="protein sequence ID" value="KAJ1973056.1"/>
    <property type="molecule type" value="Genomic_DNA"/>
</dbReference>
<protein>
    <recommendedName>
        <fullName evidence="4">Carrier domain-containing protein</fullName>
    </recommendedName>
</protein>
<dbReference type="InterPro" id="IPR001242">
    <property type="entry name" value="Condensation_dom"/>
</dbReference>
<accession>A0A9W8EBG7</accession>
<dbReference type="PANTHER" id="PTHR45527:SF1">
    <property type="entry name" value="FATTY ACID SYNTHASE"/>
    <property type="match status" value="1"/>
</dbReference>
<feature type="non-terminal residue" evidence="5">
    <location>
        <position position="1439"/>
    </location>
</feature>
<dbReference type="Gene3D" id="3.30.559.10">
    <property type="entry name" value="Chloramphenicol acetyltransferase-like domain"/>
    <property type="match status" value="1"/>
</dbReference>
<name>A0A9W8EBG7_9FUNG</name>
<evidence type="ECO:0000313" key="5">
    <source>
        <dbReference type="EMBL" id="KAJ1973056.1"/>
    </source>
</evidence>
<dbReference type="InterPro" id="IPR036736">
    <property type="entry name" value="ACP-like_sf"/>
</dbReference>
<evidence type="ECO:0000256" key="2">
    <source>
        <dbReference type="ARBA" id="ARBA00022553"/>
    </source>
</evidence>
<dbReference type="Proteomes" id="UP001151582">
    <property type="component" value="Unassembled WGS sequence"/>
</dbReference>
<dbReference type="PROSITE" id="PS00455">
    <property type="entry name" value="AMP_BINDING"/>
    <property type="match status" value="1"/>
</dbReference>
<dbReference type="SUPFAM" id="SSF56801">
    <property type="entry name" value="Acetyl-CoA synthetase-like"/>
    <property type="match status" value="2"/>
</dbReference>
<keyword evidence="3" id="KW-0436">Ligase</keyword>
<dbReference type="PROSITE" id="PS50075">
    <property type="entry name" value="CARRIER"/>
    <property type="match status" value="2"/>
</dbReference>
<dbReference type="InterPro" id="IPR020806">
    <property type="entry name" value="PKS_PP-bd"/>
</dbReference>
<dbReference type="InterPro" id="IPR023213">
    <property type="entry name" value="CAT-like_dom_sf"/>
</dbReference>
<dbReference type="Gene3D" id="1.10.1200.10">
    <property type="entry name" value="ACP-like"/>
    <property type="match status" value="2"/>
</dbReference>
<dbReference type="Gene3D" id="3.40.50.12780">
    <property type="entry name" value="N-terminal domain of ligase-like"/>
    <property type="match status" value="2"/>
</dbReference>
<keyword evidence="6" id="KW-1185">Reference proteome</keyword>
<sequence length="1439" mass="158562">MPQALIDQWAPHVILANWYGPTENTVVSHYAFVSEGDIPVIGQPLPNDSGYILDAQLRPVPIGVVGELHIGGAGVARGYLNRPQLTAEKFIDNPFGSGRLFKSGDLARWLPNGSIECLGRRDNQVKVRGYRIELDEVSNTLAKYKGVQQACVVVQDNQLIGYVSSSDVDVLAIMAFVKTLLPHYMVPAAVVPLDALPLTPVGKIDRKALPKHTFAPQSTDASTIPRTAMEDQLIRMVAQVLNILQETMSPHDSFFQLGGDSLGAIRLSAHCRDQGLKLTIPRLFERPMLSDIAEYALEVADAPSGSIGKEKVVPFALLNRADDDLEGTLDAIANQLNLSRTAIEDVLPTSSLQEGFVINTLKDPSAYMVQQAFDITGDLDVERYHNAWHTVCNHHAILRTKFAVTDRVDPYASLQVVTAHCDIAWHFDDSPDIDCSDLAAFKQAWLVRDRAQGFHFDGSPLIRLALATVESNLHVLFWSFHHALLDAWSVGLVLHQVLAAYHGQAMPPTLPYAAFIHHASAQDPEACQAFWQSTLEDVKPTPAIQLPSTAPSSEPMETHAMHDHTISTPIAAIEQLCHQQSITLNTLIRAIWAIVLARYLDERDEVTFGTLVSGRNVPLAGIDQMVGLTINTVPFRAKLDLDASIYAWLSTIHALSTAIMPYEHASLVDIMHWAHLLPEQPLLETLLVYTPTHASTPPQYEQTIYQIKSGGFNVTDYPLLASFGQDDDHLVLSLQYACAKYDSTYMQYLASYVDFCIVGIVRATNSTLLASLFGLPHIERQHIEQWAHGEDRVLGPTIQYLDELFTRNLDQRPGAIALESGDKRWTYAEVHQHAVVITNHLQAHGVTHQAKVALVFTRSPHFVFSLLAVLMLGATFTPIDAAHGPERICTILSDLDHPLVLTASSYIGIIDDYTSSSPVLCVDQLHLDSSANIHPMFFNKCRSPSDLAYIIFTSGTTGKPKGVQVRHESAVNFLIYFAQVLGLDSSCRCLQLLNISFDASLNEIFPTFYAGGTVVLSTTDIPADLHCVNTCLATPSLLAALEPQDYPNLQTIGSGGEALPWSTAAQWQPNRMMVNIYGPTEITISSHVHLVDLSECITLGRPVPNTQCYVLDAQQQPVPIGVMGEICIAGIGVSNGYLNRPDLTSKAFVPNTFGSGQMYLTGDLGCWLPNGKIKHLGRKDFQVKLRGFRIELGEVEQTIMKHPSVSAACVITQDDNLVAFVTPSACDSQSIKQLILQSLPPYMMPAVIVPLAAFPLTRIGKVDRKALPRVDFDKLHHQDIMPPQTPAETVLVSMLAEVLKLNGDQISTGSTFFQLGGNSLTAIRLVAKCQQQGFVLVMADINRTHTIAQLAKRMQSQSATADREPYPIVSGPVRLTPIQREFLAEDFQWPRAYQSPFLFQSSAVYAYSTWHYVVAELLSYHDMLRFHLTDEQDSLGASM</sequence>
<dbReference type="GO" id="GO:0031177">
    <property type="term" value="F:phosphopantetheine binding"/>
    <property type="evidence" value="ECO:0007669"/>
    <property type="project" value="InterPro"/>
</dbReference>
<proteinExistence type="predicted"/>
<dbReference type="SUPFAM" id="SSF47336">
    <property type="entry name" value="ACP-like"/>
    <property type="match status" value="2"/>
</dbReference>
<dbReference type="InterPro" id="IPR025110">
    <property type="entry name" value="AMP-bd_C"/>
</dbReference>
<keyword evidence="2" id="KW-0597">Phosphoprotein</keyword>
<evidence type="ECO:0000313" key="6">
    <source>
        <dbReference type="Proteomes" id="UP001151582"/>
    </source>
</evidence>
<dbReference type="PANTHER" id="PTHR45527">
    <property type="entry name" value="NONRIBOSOMAL PEPTIDE SYNTHETASE"/>
    <property type="match status" value="1"/>
</dbReference>
<dbReference type="Gene3D" id="3.30.300.30">
    <property type="match status" value="2"/>
</dbReference>
<dbReference type="CDD" id="cd05930">
    <property type="entry name" value="A_NRPS"/>
    <property type="match status" value="1"/>
</dbReference>
<gene>
    <name evidence="5" type="ORF">H4R34_005204</name>
</gene>
<dbReference type="Pfam" id="PF13193">
    <property type="entry name" value="AMP-binding_C"/>
    <property type="match status" value="2"/>
</dbReference>
<dbReference type="InterPro" id="IPR010071">
    <property type="entry name" value="AA_adenyl_dom"/>
</dbReference>
<dbReference type="InterPro" id="IPR000873">
    <property type="entry name" value="AMP-dep_synth/lig_dom"/>
</dbReference>
<evidence type="ECO:0000256" key="3">
    <source>
        <dbReference type="ARBA" id="ARBA00022598"/>
    </source>
</evidence>
<dbReference type="InterPro" id="IPR042099">
    <property type="entry name" value="ANL_N_sf"/>
</dbReference>
<dbReference type="GO" id="GO:0005737">
    <property type="term" value="C:cytoplasm"/>
    <property type="evidence" value="ECO:0007669"/>
    <property type="project" value="TreeGrafter"/>
</dbReference>
<dbReference type="InterPro" id="IPR020845">
    <property type="entry name" value="AMP-binding_CS"/>
</dbReference>
<dbReference type="NCBIfam" id="TIGR01733">
    <property type="entry name" value="AA-adenyl-dom"/>
    <property type="match status" value="1"/>
</dbReference>
<feature type="domain" description="Carrier" evidence="4">
    <location>
        <begin position="1285"/>
        <end position="1358"/>
    </location>
</feature>
<dbReference type="GO" id="GO:0043041">
    <property type="term" value="P:amino acid activation for nonribosomal peptide biosynthetic process"/>
    <property type="evidence" value="ECO:0007669"/>
    <property type="project" value="TreeGrafter"/>
</dbReference>
<evidence type="ECO:0000256" key="1">
    <source>
        <dbReference type="ARBA" id="ARBA00022450"/>
    </source>
</evidence>
<reference evidence="5" key="1">
    <citation type="submission" date="2022-07" db="EMBL/GenBank/DDBJ databases">
        <title>Phylogenomic reconstructions and comparative analyses of Kickxellomycotina fungi.</title>
        <authorList>
            <person name="Reynolds N.K."/>
            <person name="Stajich J.E."/>
            <person name="Barry K."/>
            <person name="Grigoriev I.V."/>
            <person name="Crous P."/>
            <person name="Smith M.E."/>
        </authorList>
    </citation>
    <scope>NUCLEOTIDE SEQUENCE</scope>
    <source>
        <strain evidence="5">RSA 567</strain>
    </source>
</reference>
<dbReference type="GO" id="GO:0016874">
    <property type="term" value="F:ligase activity"/>
    <property type="evidence" value="ECO:0007669"/>
    <property type="project" value="UniProtKB-KW"/>
</dbReference>
<dbReference type="InterPro" id="IPR045851">
    <property type="entry name" value="AMP-bd_C_sf"/>
</dbReference>
<keyword evidence="1" id="KW-0596">Phosphopantetheine</keyword>
<dbReference type="GO" id="GO:0044550">
    <property type="term" value="P:secondary metabolite biosynthetic process"/>
    <property type="evidence" value="ECO:0007669"/>
    <property type="project" value="TreeGrafter"/>
</dbReference>
<dbReference type="Pfam" id="PF00668">
    <property type="entry name" value="Condensation"/>
    <property type="match status" value="1"/>
</dbReference>
<dbReference type="Gene3D" id="3.30.559.30">
    <property type="entry name" value="Nonribosomal peptide synthetase, condensation domain"/>
    <property type="match status" value="1"/>
</dbReference>